<protein>
    <submittedName>
        <fullName evidence="1">Mobilization protein</fullName>
    </submittedName>
</protein>
<dbReference type="Proteomes" id="UP000228593">
    <property type="component" value="Unassembled WGS sequence"/>
</dbReference>
<keyword evidence="2" id="KW-1185">Reference proteome</keyword>
<evidence type="ECO:0000313" key="2">
    <source>
        <dbReference type="Proteomes" id="UP000228593"/>
    </source>
</evidence>
<accession>A0A2G8T0F6</accession>
<comment type="caution">
    <text evidence="1">The sequence shown here is derived from an EMBL/GenBank/DDBJ whole genome shotgun (WGS) entry which is preliminary data.</text>
</comment>
<sequence length="123" mass="13607">MTETKVRSRGGRPRLPAADVRYKSVNVAFSRGEHAHLCERALACAMRLAEFVRETALSRRLPSPPAPAVNRDQYASLARLSANLNQLAKHANAGRQVIVADDLLIHMIGEVSRLRLDLIGVRE</sequence>
<dbReference type="InterPro" id="IPR053842">
    <property type="entry name" value="NikA-like"/>
</dbReference>
<dbReference type="RefSeq" id="WP_099916586.1">
    <property type="nucleotide sequence ID" value="NZ_BMHS01000018.1"/>
</dbReference>
<organism evidence="1 2">
    <name type="scientific">Massilia psychrophila</name>
    <dbReference type="NCBI Taxonomy" id="1603353"/>
    <lineage>
        <taxon>Bacteria</taxon>
        <taxon>Pseudomonadati</taxon>
        <taxon>Pseudomonadota</taxon>
        <taxon>Betaproteobacteria</taxon>
        <taxon>Burkholderiales</taxon>
        <taxon>Oxalobacteraceae</taxon>
        <taxon>Telluria group</taxon>
        <taxon>Massilia</taxon>
    </lineage>
</organism>
<dbReference type="EMBL" id="PDOB01000022">
    <property type="protein sequence ID" value="PIL39178.1"/>
    <property type="molecule type" value="Genomic_DNA"/>
</dbReference>
<gene>
    <name evidence="1" type="ORF">CR103_13895</name>
</gene>
<name>A0A2G8T0F6_9BURK</name>
<dbReference type="AlphaFoldDB" id="A0A2G8T0F6"/>
<reference evidence="1 2" key="1">
    <citation type="submission" date="2017-10" db="EMBL/GenBank/DDBJ databases">
        <title>Massilia psychrophilum sp. nov., a novel purple-pigmented bacterium isolated from Tianshan glacier, Xinjiang Municipality, China.</title>
        <authorList>
            <person name="Wang H."/>
        </authorList>
    </citation>
    <scope>NUCLEOTIDE SEQUENCE [LARGE SCALE GENOMIC DNA]</scope>
    <source>
        <strain evidence="1 2">JCM 30813</strain>
    </source>
</reference>
<dbReference type="Pfam" id="PF21983">
    <property type="entry name" value="NikA-like"/>
    <property type="match status" value="1"/>
</dbReference>
<evidence type="ECO:0000313" key="1">
    <source>
        <dbReference type="EMBL" id="PIL39178.1"/>
    </source>
</evidence>
<dbReference type="OrthoDB" id="8708526at2"/>
<proteinExistence type="predicted"/>